<dbReference type="AlphaFoldDB" id="X6LP58"/>
<reference evidence="2 3" key="1">
    <citation type="journal article" date="2013" name="Curr. Biol.">
        <title>The Genome of the Foraminiferan Reticulomyxa filosa.</title>
        <authorList>
            <person name="Glockner G."/>
            <person name="Hulsmann N."/>
            <person name="Schleicher M."/>
            <person name="Noegel A.A."/>
            <person name="Eichinger L."/>
            <person name="Gallinger C."/>
            <person name="Pawlowski J."/>
            <person name="Sierra R."/>
            <person name="Euteneuer U."/>
            <person name="Pillet L."/>
            <person name="Moustafa A."/>
            <person name="Platzer M."/>
            <person name="Groth M."/>
            <person name="Szafranski K."/>
            <person name="Schliwa M."/>
        </authorList>
    </citation>
    <scope>NUCLEOTIDE SEQUENCE [LARGE SCALE GENOMIC DNA]</scope>
</reference>
<proteinExistence type="predicted"/>
<dbReference type="Proteomes" id="UP000023152">
    <property type="component" value="Unassembled WGS sequence"/>
</dbReference>
<evidence type="ECO:0000313" key="3">
    <source>
        <dbReference type="Proteomes" id="UP000023152"/>
    </source>
</evidence>
<evidence type="ECO:0000256" key="1">
    <source>
        <dbReference type="SAM" id="MobiDB-lite"/>
    </source>
</evidence>
<feature type="compositionally biased region" description="Low complexity" evidence="1">
    <location>
        <begin position="162"/>
        <end position="176"/>
    </location>
</feature>
<comment type="caution">
    <text evidence="2">The sequence shown here is derived from an EMBL/GenBank/DDBJ whole genome shotgun (WGS) entry which is preliminary data.</text>
</comment>
<protein>
    <submittedName>
        <fullName evidence="2">Uncharacterized protein</fullName>
    </submittedName>
</protein>
<organism evidence="2 3">
    <name type="scientific">Reticulomyxa filosa</name>
    <dbReference type="NCBI Taxonomy" id="46433"/>
    <lineage>
        <taxon>Eukaryota</taxon>
        <taxon>Sar</taxon>
        <taxon>Rhizaria</taxon>
        <taxon>Retaria</taxon>
        <taxon>Foraminifera</taxon>
        <taxon>Monothalamids</taxon>
        <taxon>Reticulomyxidae</taxon>
        <taxon>Reticulomyxa</taxon>
    </lineage>
</organism>
<keyword evidence="3" id="KW-1185">Reference proteome</keyword>
<sequence>VFDKNQINAMFCELQADILQQLKEHIREKLNINITEKAIAEAGAKNATAGQSQVKGNNENALEDLEIQLRMKSTGFVQKNQKFFYIQFILHHPHHDIFFCTNLIERKNSYITFFYLIMRNNSCNISSVVFTIPQLDILCTSKFFLVSSLIKKKKQQPKKKQQQNSNQSNKANQPKNAPKDKPKPKAKPKEEEKVAEEKKEEEVTPSNGPQQIMRGIQLVSKEEYLKKGQTFPPSKVVSTMYENDAFPTGEILLHPVNGQSFR</sequence>
<feature type="region of interest" description="Disordered" evidence="1">
    <location>
        <begin position="154"/>
        <end position="213"/>
    </location>
</feature>
<dbReference type="EMBL" id="ASPP01035585">
    <property type="protein sequence ID" value="ETO02520.1"/>
    <property type="molecule type" value="Genomic_DNA"/>
</dbReference>
<feature type="non-terminal residue" evidence="2">
    <location>
        <position position="1"/>
    </location>
</feature>
<accession>X6LP58</accession>
<evidence type="ECO:0000313" key="2">
    <source>
        <dbReference type="EMBL" id="ETO02520.1"/>
    </source>
</evidence>
<gene>
    <name evidence="2" type="ORF">RFI_34910</name>
</gene>
<feature type="compositionally biased region" description="Basic and acidic residues" evidence="1">
    <location>
        <begin position="177"/>
        <end position="202"/>
    </location>
</feature>
<name>X6LP58_RETFI</name>